<keyword evidence="5 7" id="KW-0472">Membrane</keyword>
<keyword evidence="3 7" id="KW-0812">Transmembrane</keyword>
<dbReference type="PANTHER" id="PTHR30509:SF9">
    <property type="entry name" value="MULTIDRUG RESISTANCE PROTEIN MDTO"/>
    <property type="match status" value="1"/>
</dbReference>
<proteinExistence type="inferred from homology"/>
<feature type="transmembrane region" description="Helical" evidence="7">
    <location>
        <begin position="415"/>
        <end position="431"/>
    </location>
</feature>
<evidence type="ECO:0000256" key="6">
    <source>
        <dbReference type="ARBA" id="ARBA00043993"/>
    </source>
</evidence>
<feature type="transmembrane region" description="Helical" evidence="7">
    <location>
        <begin position="12"/>
        <end position="45"/>
    </location>
</feature>
<sequence length="638" mass="72906">MKKKLIKTAVLFISIVTFIALFAMVFGSANLVIAISTVFAILIYLSKNMTANPIKNLIRLVAFNVVMGIVAYISSINIFLAIPIDFLTLFMIASALSYTISSPMSTPFSLQYVFLISFPVSLEEMPLRLAALAASAVCIMFVQLVVNKDSVKKQSKIIIPEICSGLENKISNVKNNLNDELVDCKIKAYISRLKQVIYESRKDNYYFNNESEIKFNVLIALENINDLLSRLKKDSEADAFLDEAVALINSFKRSVKDCDVNQTNHLDPLFDAFFQKYNLDNTKDLVMMKLVYQLQCLSDYLNKMKKSDQINKKEITKNEQRTNNFKSTKKFKVKLSIDPLSRSYAFRLAFAISVFAFIVNYFNLQHGNWILFTISSLTYPFYEISRQRTGKRIFGTIIGGIIVIILFSFLQLRDAGIIVMVITLFLTIFFMDNYTYSMIFSTITAISSFVLVENSTNLSLDRIIYVIIGGACAVLLSKLVLPYQESDAEKDLKKMYDEIIVGFFNDIGSAQNYTDDFKHKIMNFMLFTGMIEDKLSALIKVSNAEMITSFIGVRHALILNIYNEYRWLLANKNCIKDYKNICQDISKNDKYRNTENDEQLIGEIISQYSLKNKVVVWESIEIIRSMNQLDLFKRASGN</sequence>
<dbReference type="InterPro" id="IPR049453">
    <property type="entry name" value="Memb_transporter_dom"/>
</dbReference>
<evidence type="ECO:0000256" key="1">
    <source>
        <dbReference type="ARBA" id="ARBA00004651"/>
    </source>
</evidence>
<evidence type="ECO:0000256" key="3">
    <source>
        <dbReference type="ARBA" id="ARBA00022692"/>
    </source>
</evidence>
<organism evidence="9 10">
    <name type="scientific">Acetobacterium wieringae</name>
    <dbReference type="NCBI Taxonomy" id="52694"/>
    <lineage>
        <taxon>Bacteria</taxon>
        <taxon>Bacillati</taxon>
        <taxon>Bacillota</taxon>
        <taxon>Clostridia</taxon>
        <taxon>Eubacteriales</taxon>
        <taxon>Eubacteriaceae</taxon>
        <taxon>Acetobacterium</taxon>
    </lineage>
</organism>
<accession>A0ABY6HDD7</accession>
<feature type="transmembrane region" description="Helical" evidence="7">
    <location>
        <begin position="344"/>
        <end position="362"/>
    </location>
</feature>
<feature type="transmembrane region" description="Helical" evidence="7">
    <location>
        <begin position="125"/>
        <end position="146"/>
    </location>
</feature>
<feature type="domain" description="Integral membrane bound transporter" evidence="8">
    <location>
        <begin position="356"/>
        <end position="475"/>
    </location>
</feature>
<feature type="transmembrane region" description="Helical" evidence="7">
    <location>
        <begin position="57"/>
        <end position="79"/>
    </location>
</feature>
<dbReference type="RefSeq" id="WP_228878131.1">
    <property type="nucleotide sequence ID" value="NZ_CABIIK010000004.1"/>
</dbReference>
<evidence type="ECO:0000256" key="5">
    <source>
        <dbReference type="ARBA" id="ARBA00023136"/>
    </source>
</evidence>
<dbReference type="Proteomes" id="UP001163550">
    <property type="component" value="Chromosome"/>
</dbReference>
<comment type="subcellular location">
    <subcellularLocation>
        <location evidence="1">Cell membrane</location>
        <topology evidence="1">Multi-pass membrane protein</topology>
    </subcellularLocation>
</comment>
<evidence type="ECO:0000256" key="7">
    <source>
        <dbReference type="SAM" id="Phobius"/>
    </source>
</evidence>
<protein>
    <submittedName>
        <fullName evidence="9">FUSC family protein</fullName>
    </submittedName>
</protein>
<keyword evidence="2" id="KW-1003">Cell membrane</keyword>
<dbReference type="Pfam" id="PF13515">
    <property type="entry name" value="FUSC_2"/>
    <property type="match status" value="1"/>
</dbReference>
<evidence type="ECO:0000256" key="2">
    <source>
        <dbReference type="ARBA" id="ARBA00022475"/>
    </source>
</evidence>
<evidence type="ECO:0000313" key="10">
    <source>
        <dbReference type="Proteomes" id="UP001163550"/>
    </source>
</evidence>
<keyword evidence="10" id="KW-1185">Reference proteome</keyword>
<dbReference type="PANTHER" id="PTHR30509">
    <property type="entry name" value="P-HYDROXYBENZOIC ACID EFFLUX PUMP SUBUNIT-RELATED"/>
    <property type="match status" value="1"/>
</dbReference>
<dbReference type="EMBL" id="CP087994">
    <property type="protein sequence ID" value="UYO62357.1"/>
    <property type="molecule type" value="Genomic_DNA"/>
</dbReference>
<comment type="similarity">
    <text evidence="6">Belongs to the YccS/YhfK family.</text>
</comment>
<name>A0ABY6HDD7_9FIRM</name>
<evidence type="ECO:0000259" key="8">
    <source>
        <dbReference type="Pfam" id="PF13515"/>
    </source>
</evidence>
<gene>
    <name evidence="9" type="ORF">LNN31_16430</name>
</gene>
<feature type="transmembrane region" description="Helical" evidence="7">
    <location>
        <begin position="462"/>
        <end position="481"/>
    </location>
</feature>
<reference evidence="9" key="1">
    <citation type="submission" date="2021-11" db="EMBL/GenBank/DDBJ databases">
        <title>Isoprene-degrading acetogen.</title>
        <authorList>
            <person name="Yang Y."/>
            <person name="Jin H."/>
            <person name="Yan J."/>
        </authorList>
    </citation>
    <scope>NUCLEOTIDE SEQUENCE</scope>
    <source>
        <strain evidence="9">Berkeley</strain>
    </source>
</reference>
<evidence type="ECO:0000313" key="9">
    <source>
        <dbReference type="EMBL" id="UYO62357.1"/>
    </source>
</evidence>
<evidence type="ECO:0000256" key="4">
    <source>
        <dbReference type="ARBA" id="ARBA00022989"/>
    </source>
</evidence>
<keyword evidence="4 7" id="KW-1133">Transmembrane helix</keyword>
<feature type="transmembrane region" description="Helical" evidence="7">
    <location>
        <begin position="392"/>
        <end position="409"/>
    </location>
</feature>